<dbReference type="OrthoDB" id="9809073at2"/>
<dbReference type="GO" id="GO:0022625">
    <property type="term" value="C:cytosolic large ribosomal subunit"/>
    <property type="evidence" value="ECO:0007669"/>
    <property type="project" value="TreeGrafter"/>
</dbReference>
<organism evidence="6 7">
    <name type="scientific">Herpetosiphon geysericola</name>
    <dbReference type="NCBI Taxonomy" id="70996"/>
    <lineage>
        <taxon>Bacteria</taxon>
        <taxon>Bacillati</taxon>
        <taxon>Chloroflexota</taxon>
        <taxon>Chloroflexia</taxon>
        <taxon>Herpetosiphonales</taxon>
        <taxon>Herpetosiphonaceae</taxon>
        <taxon>Herpetosiphon</taxon>
    </lineage>
</organism>
<name>A0A0N8GR55_9CHLR</name>
<comment type="similarity">
    <text evidence="1 4 5">Belongs to the bacterial ribosomal protein bL17 family.</text>
</comment>
<reference evidence="6 7" key="1">
    <citation type="submission" date="2015-07" db="EMBL/GenBank/DDBJ databases">
        <title>Whole genome sequence of Herpetosiphon geysericola DSM 7119.</title>
        <authorList>
            <person name="Hemp J."/>
            <person name="Ward L.M."/>
            <person name="Pace L.A."/>
            <person name="Fischer W.W."/>
        </authorList>
    </citation>
    <scope>NUCLEOTIDE SEQUENCE [LARGE SCALE GENOMIC DNA]</scope>
    <source>
        <strain evidence="6 7">DSM 7119</strain>
    </source>
</reference>
<dbReference type="STRING" id="70996.SE18_18230"/>
<evidence type="ECO:0000256" key="1">
    <source>
        <dbReference type="ARBA" id="ARBA00008777"/>
    </source>
</evidence>
<keyword evidence="2 4" id="KW-0689">Ribosomal protein</keyword>
<dbReference type="NCBIfam" id="TIGR00059">
    <property type="entry name" value="L17"/>
    <property type="match status" value="1"/>
</dbReference>
<dbReference type="PROSITE" id="PS01167">
    <property type="entry name" value="RIBOSOMAL_L17"/>
    <property type="match status" value="1"/>
</dbReference>
<dbReference type="Pfam" id="PF01196">
    <property type="entry name" value="Ribosomal_L17"/>
    <property type="match status" value="1"/>
</dbReference>
<dbReference type="SUPFAM" id="SSF64263">
    <property type="entry name" value="Prokaryotic ribosomal protein L17"/>
    <property type="match status" value="1"/>
</dbReference>
<dbReference type="Proteomes" id="UP000050277">
    <property type="component" value="Unassembled WGS sequence"/>
</dbReference>
<dbReference type="EMBL" id="LGKP01000025">
    <property type="protein sequence ID" value="KPL85554.1"/>
    <property type="molecule type" value="Genomic_DNA"/>
</dbReference>
<evidence type="ECO:0000256" key="4">
    <source>
        <dbReference type="HAMAP-Rule" id="MF_01368"/>
    </source>
</evidence>
<dbReference type="HAMAP" id="MF_01368">
    <property type="entry name" value="Ribosomal_bL17"/>
    <property type="match status" value="1"/>
</dbReference>
<gene>
    <name evidence="4" type="primary">rplQ</name>
    <name evidence="6" type="ORF">SE18_18230</name>
</gene>
<evidence type="ECO:0000313" key="7">
    <source>
        <dbReference type="Proteomes" id="UP000050277"/>
    </source>
</evidence>
<dbReference type="PANTHER" id="PTHR14413:SF16">
    <property type="entry name" value="LARGE RIBOSOMAL SUBUNIT PROTEIN BL17M"/>
    <property type="match status" value="1"/>
</dbReference>
<dbReference type="GO" id="GO:0006412">
    <property type="term" value="P:translation"/>
    <property type="evidence" value="ECO:0007669"/>
    <property type="project" value="UniProtKB-UniRule"/>
</dbReference>
<dbReference type="PANTHER" id="PTHR14413">
    <property type="entry name" value="RIBOSOMAL PROTEIN L17"/>
    <property type="match status" value="1"/>
</dbReference>
<dbReference type="InterPro" id="IPR000456">
    <property type="entry name" value="Ribosomal_bL17"/>
</dbReference>
<keyword evidence="3 4" id="KW-0687">Ribonucleoprotein</keyword>
<protein>
    <recommendedName>
        <fullName evidence="4">Large ribosomal subunit protein bL17</fullName>
    </recommendedName>
</protein>
<dbReference type="InterPro" id="IPR036373">
    <property type="entry name" value="Ribosomal_bL17_sf"/>
</dbReference>
<evidence type="ECO:0000313" key="6">
    <source>
        <dbReference type="EMBL" id="KPL85554.1"/>
    </source>
</evidence>
<evidence type="ECO:0000256" key="2">
    <source>
        <dbReference type="ARBA" id="ARBA00022980"/>
    </source>
</evidence>
<evidence type="ECO:0000256" key="3">
    <source>
        <dbReference type="ARBA" id="ARBA00023274"/>
    </source>
</evidence>
<comment type="caution">
    <text evidence="6">The sequence shown here is derived from an EMBL/GenBank/DDBJ whole genome shotgun (WGS) entry which is preliminary data.</text>
</comment>
<dbReference type="PATRIC" id="fig|70996.4.peg.523"/>
<dbReference type="AlphaFoldDB" id="A0A0N8GR55"/>
<dbReference type="InterPro" id="IPR047859">
    <property type="entry name" value="Ribosomal_bL17_CS"/>
</dbReference>
<evidence type="ECO:0000256" key="5">
    <source>
        <dbReference type="RuleBase" id="RU000660"/>
    </source>
</evidence>
<proteinExistence type="inferred from homology"/>
<dbReference type="RefSeq" id="WP_054535872.1">
    <property type="nucleotide sequence ID" value="NZ_LGKP01000025.1"/>
</dbReference>
<accession>A0A0N8GR55</accession>
<keyword evidence="7" id="KW-1185">Reference proteome</keyword>
<dbReference type="GO" id="GO:0003735">
    <property type="term" value="F:structural constituent of ribosome"/>
    <property type="evidence" value="ECO:0007669"/>
    <property type="project" value="InterPro"/>
</dbReference>
<dbReference type="Gene3D" id="3.90.1030.10">
    <property type="entry name" value="Ribosomal protein L17"/>
    <property type="match status" value="1"/>
</dbReference>
<comment type="subunit">
    <text evidence="4">Part of the 50S ribosomal subunit. Contacts protein L32.</text>
</comment>
<sequence>MRHRKSGKKMGRPTAQRKALYRSLMIALIEHRGITTTDAKARAVQPEVEKLITLGRFDTPHNRRMALSKLHSKNAMNLLFQVAPAYAERPGGYTRIVKMGFRKGDAAEMARIELV</sequence>